<comment type="similarity">
    <text evidence="1 15">Belongs to the helicase family. RecG subfamily.</text>
</comment>
<keyword evidence="5 15" id="KW-0378">Hydrolase</keyword>
<evidence type="ECO:0000256" key="8">
    <source>
        <dbReference type="ARBA" id="ARBA00023125"/>
    </source>
</evidence>
<dbReference type="EC" id="5.6.2.4" evidence="13 15"/>
<dbReference type="InterPro" id="IPR011545">
    <property type="entry name" value="DEAD/DEAH_box_helicase_dom"/>
</dbReference>
<dbReference type="Pfam" id="PF17191">
    <property type="entry name" value="RecG_wedge"/>
    <property type="match status" value="1"/>
</dbReference>
<feature type="domain" description="Helicase ATP-binding" evidence="16">
    <location>
        <begin position="375"/>
        <end position="537"/>
    </location>
</feature>
<dbReference type="NCBIfam" id="NF008165">
    <property type="entry name" value="PRK10917.1-3"/>
    <property type="match status" value="1"/>
</dbReference>
<comment type="catalytic activity">
    <reaction evidence="12 15">
        <text>Couples ATP hydrolysis with the unwinding of duplex DNA by translocating in the 3'-5' direction.</text>
        <dbReference type="EC" id="5.6.2.4"/>
    </reaction>
</comment>
<dbReference type="PROSITE" id="PS51194">
    <property type="entry name" value="HELICASE_CTER"/>
    <property type="match status" value="1"/>
</dbReference>
<protein>
    <recommendedName>
        <fullName evidence="2 15">ATP-dependent DNA helicase RecG</fullName>
        <ecNumber evidence="13 15">5.6.2.4</ecNumber>
    </recommendedName>
</protein>
<proteinExistence type="inferred from homology"/>
<dbReference type="InterPro" id="IPR004609">
    <property type="entry name" value="ATP-dep_DNA_helicase_RecG"/>
</dbReference>
<dbReference type="InterPro" id="IPR027417">
    <property type="entry name" value="P-loop_NTPase"/>
</dbReference>
<evidence type="ECO:0000256" key="15">
    <source>
        <dbReference type="RuleBase" id="RU363016"/>
    </source>
</evidence>
<dbReference type="EMBL" id="JAACYA010000001">
    <property type="protein sequence ID" value="MBK3331783.1"/>
    <property type="molecule type" value="Genomic_DNA"/>
</dbReference>
<comment type="caution">
    <text evidence="18">The sequence shown here is derived from an EMBL/GenBank/DDBJ whole genome shotgun (WGS) entry which is preliminary data.</text>
</comment>
<dbReference type="Proteomes" id="UP000772812">
    <property type="component" value="Unassembled WGS sequence"/>
</dbReference>
<keyword evidence="10 15" id="KW-0234">DNA repair</keyword>
<keyword evidence="7 15" id="KW-0067">ATP-binding</keyword>
<dbReference type="InterPro" id="IPR045562">
    <property type="entry name" value="RecG_dom3_C"/>
</dbReference>
<keyword evidence="11" id="KW-0413">Isomerase</keyword>
<evidence type="ECO:0000256" key="4">
    <source>
        <dbReference type="ARBA" id="ARBA00022763"/>
    </source>
</evidence>
<comment type="function">
    <text evidence="15">Plays a critical role in recombination and DNA repair. Helps process Holliday junction intermediates to mature products by catalyzing branch migration. Has replication fork regression activity, unwinds stalled or blocked replication forks to make a HJ that can be resolved. Has a DNA unwinding activity characteristic of a DNA helicase with 3'-5' polarity.</text>
</comment>
<dbReference type="InterPro" id="IPR033454">
    <property type="entry name" value="RecG_wedge"/>
</dbReference>
<evidence type="ECO:0000256" key="12">
    <source>
        <dbReference type="ARBA" id="ARBA00034617"/>
    </source>
</evidence>
<keyword evidence="4 15" id="KW-0227">DNA damage</keyword>
<dbReference type="SUPFAM" id="SSF50249">
    <property type="entry name" value="Nucleic acid-binding proteins"/>
    <property type="match status" value="1"/>
</dbReference>
<evidence type="ECO:0000256" key="6">
    <source>
        <dbReference type="ARBA" id="ARBA00022806"/>
    </source>
</evidence>
<evidence type="ECO:0000313" key="19">
    <source>
        <dbReference type="Proteomes" id="UP000772812"/>
    </source>
</evidence>
<evidence type="ECO:0000259" key="16">
    <source>
        <dbReference type="PROSITE" id="PS51192"/>
    </source>
</evidence>
<evidence type="ECO:0000256" key="13">
    <source>
        <dbReference type="ARBA" id="ARBA00034808"/>
    </source>
</evidence>
<dbReference type="CDD" id="cd17992">
    <property type="entry name" value="DEXHc_RecG"/>
    <property type="match status" value="1"/>
</dbReference>
<dbReference type="InterPro" id="IPR047112">
    <property type="entry name" value="RecG/Mfd"/>
</dbReference>
<reference evidence="18 19" key="1">
    <citation type="journal article" date="2021" name="Syst. Appl. Microbiol.">
        <title>Persephonella atlantica sp. nov.: How to adapt to physico-chemical gradients in high temperature hydrothermal habitats.</title>
        <authorList>
            <person name="Francois D.X."/>
            <person name="Godfroy A."/>
            <person name="Mathien C."/>
            <person name="Aube J."/>
            <person name="Cathalot C."/>
            <person name="Lesongeur F."/>
            <person name="L'Haridon S."/>
            <person name="Philippon X."/>
            <person name="Roussel E.G."/>
        </authorList>
    </citation>
    <scope>NUCLEOTIDE SEQUENCE [LARGE SCALE GENOMIC DNA]</scope>
    <source>
        <strain evidence="18 19">MO1340</strain>
    </source>
</reference>
<evidence type="ECO:0000256" key="1">
    <source>
        <dbReference type="ARBA" id="ARBA00007504"/>
    </source>
</evidence>
<dbReference type="SUPFAM" id="SSF52540">
    <property type="entry name" value="P-loop containing nucleoside triphosphate hydrolases"/>
    <property type="match status" value="2"/>
</dbReference>
<evidence type="ECO:0000256" key="10">
    <source>
        <dbReference type="ARBA" id="ARBA00023204"/>
    </source>
</evidence>
<dbReference type="PANTHER" id="PTHR47964">
    <property type="entry name" value="ATP-DEPENDENT DNA HELICASE HOMOLOG RECG, CHLOROPLASTIC"/>
    <property type="match status" value="1"/>
</dbReference>
<keyword evidence="6 15" id="KW-0347">Helicase</keyword>
<dbReference type="InterPro" id="IPR012340">
    <property type="entry name" value="NA-bd_OB-fold"/>
</dbReference>
<dbReference type="InterPro" id="IPR014001">
    <property type="entry name" value="Helicase_ATP-bd"/>
</dbReference>
<dbReference type="Pfam" id="PF00271">
    <property type="entry name" value="Helicase_C"/>
    <property type="match status" value="1"/>
</dbReference>
<name>A0ABS1GFW2_9AQUI</name>
<organism evidence="18 19">
    <name type="scientific">Persephonella atlantica</name>
    <dbReference type="NCBI Taxonomy" id="2699429"/>
    <lineage>
        <taxon>Bacteria</taxon>
        <taxon>Pseudomonadati</taxon>
        <taxon>Aquificota</taxon>
        <taxon>Aquificia</taxon>
        <taxon>Aquificales</taxon>
        <taxon>Hydrogenothermaceae</taxon>
        <taxon>Persephonella</taxon>
    </lineage>
</organism>
<dbReference type="Gene3D" id="3.40.50.300">
    <property type="entry name" value="P-loop containing nucleotide triphosphate hydrolases"/>
    <property type="match status" value="2"/>
</dbReference>
<dbReference type="NCBIfam" id="NF008168">
    <property type="entry name" value="PRK10917.2-2"/>
    <property type="match status" value="1"/>
</dbReference>
<evidence type="ECO:0000256" key="14">
    <source>
        <dbReference type="ARBA" id="ARBA00048988"/>
    </source>
</evidence>
<evidence type="ECO:0000256" key="9">
    <source>
        <dbReference type="ARBA" id="ARBA00023172"/>
    </source>
</evidence>
<dbReference type="NCBIfam" id="TIGR00643">
    <property type="entry name" value="recG"/>
    <property type="match status" value="1"/>
</dbReference>
<evidence type="ECO:0000256" key="2">
    <source>
        <dbReference type="ARBA" id="ARBA00017846"/>
    </source>
</evidence>
<evidence type="ECO:0000256" key="5">
    <source>
        <dbReference type="ARBA" id="ARBA00022801"/>
    </source>
</evidence>
<dbReference type="Gene3D" id="2.40.50.140">
    <property type="entry name" value="Nucleic acid-binding proteins"/>
    <property type="match status" value="1"/>
</dbReference>
<dbReference type="RefSeq" id="WP_200673187.1">
    <property type="nucleotide sequence ID" value="NZ_JAACYA010000001.1"/>
</dbReference>
<comment type="catalytic activity">
    <reaction evidence="14 15">
        <text>ATP + H2O = ADP + phosphate + H(+)</text>
        <dbReference type="Rhea" id="RHEA:13065"/>
        <dbReference type="ChEBI" id="CHEBI:15377"/>
        <dbReference type="ChEBI" id="CHEBI:15378"/>
        <dbReference type="ChEBI" id="CHEBI:30616"/>
        <dbReference type="ChEBI" id="CHEBI:43474"/>
        <dbReference type="ChEBI" id="CHEBI:456216"/>
        <dbReference type="EC" id="5.6.2.4"/>
    </reaction>
</comment>
<feature type="domain" description="Helicase C-terminal" evidence="17">
    <location>
        <begin position="556"/>
        <end position="728"/>
    </location>
</feature>
<dbReference type="SMART" id="SM00490">
    <property type="entry name" value="HELICc"/>
    <property type="match status" value="1"/>
</dbReference>
<evidence type="ECO:0000256" key="7">
    <source>
        <dbReference type="ARBA" id="ARBA00022840"/>
    </source>
</evidence>
<dbReference type="InterPro" id="IPR001650">
    <property type="entry name" value="Helicase_C-like"/>
</dbReference>
<dbReference type="CDD" id="cd04488">
    <property type="entry name" value="RecG_wedge_OBF"/>
    <property type="match status" value="1"/>
</dbReference>
<dbReference type="Pfam" id="PF00270">
    <property type="entry name" value="DEAD"/>
    <property type="match status" value="1"/>
</dbReference>
<dbReference type="PANTHER" id="PTHR47964:SF1">
    <property type="entry name" value="ATP-DEPENDENT DNA HELICASE HOMOLOG RECG, CHLOROPLASTIC"/>
    <property type="match status" value="1"/>
</dbReference>
<evidence type="ECO:0000256" key="11">
    <source>
        <dbReference type="ARBA" id="ARBA00023235"/>
    </source>
</evidence>
<dbReference type="PROSITE" id="PS51192">
    <property type="entry name" value="HELICASE_ATP_BIND_1"/>
    <property type="match status" value="1"/>
</dbReference>
<keyword evidence="3 15" id="KW-0547">Nucleotide-binding</keyword>
<evidence type="ECO:0000256" key="3">
    <source>
        <dbReference type="ARBA" id="ARBA00022741"/>
    </source>
</evidence>
<keyword evidence="19" id="KW-1185">Reference proteome</keyword>
<dbReference type="GO" id="GO:0004386">
    <property type="term" value="F:helicase activity"/>
    <property type="evidence" value="ECO:0007669"/>
    <property type="project" value="UniProtKB-KW"/>
</dbReference>
<dbReference type="Pfam" id="PF19833">
    <property type="entry name" value="RecG_dom3_C"/>
    <property type="match status" value="1"/>
</dbReference>
<evidence type="ECO:0000259" key="17">
    <source>
        <dbReference type="PROSITE" id="PS51194"/>
    </source>
</evidence>
<sequence>MKKLKQAKAIINRVRNYENALLSRTTGLSETLSQLLSDFLPEGLIEDIKQIDSLTPQKKRALLNYLSKAVEQIERNIPEKKKEKQSIKLKLQDFWSIKINDLKILKPIEKRAFRKIGVKSLYDALFFFPHRYEDKRLKKLSKIKNGEYGLFRLEVVETKKINRGKLKVQVVLKEGKDFLNVYFVHDRPYLFSFFRKGKEVILYGKVSVYGKEKSMIQPEIYNSFDEVVLDRIVPVYSLRGDSSVKITSQTINHLRRGMFKIIEKYLPYFPEYLPEEIRERYKLPSISQALKNVHFPEDTHNIEKLNGFETRPQIRLIFDELFILELAQAYRKSLIKSNPAQPVSVSENFVEEFENLLPFSLTGDQKKALKDILSDISKSSPMNRMVQGDVGSGKTVVAIGSALAVAQNNLQVAVMAPTEILAKQHYHNFKNILSKAGIEVYLLTGNTPPKEKRKLYKKMETGEAKIVIGTHALIQEEVRFKNLALVIVDEQHRFGVEQRKALIEKSGTVPHVLVMTATPIPRTLSIALYGDLDVSIIKQLPAGRKPVETVLYYEDERENMLSKIKQELEKGRQVFVVYPLIEESEKSDMKSVEEGFKHWQEAFPDKNVVLLHGKMPQEEKDFIMEQFRDKKADILVSTTVIEVGVDIPNATVMVIEDAHRFGLSQIHQLRGRVGRGKYGGYCFLIVPSRFKKKEQEPEKEKSRQKTLERLKILVKTSDGFRIAEADLELRGGGDIMGTAQSGKLTFSIADFTRPKDRIILEYTKKEAEKLIKEDPHLEGHPVLKELMMAKYRDRFNLINIA</sequence>
<evidence type="ECO:0000313" key="18">
    <source>
        <dbReference type="EMBL" id="MBK3331783.1"/>
    </source>
</evidence>
<accession>A0ABS1GFW2</accession>
<dbReference type="SMART" id="SM00487">
    <property type="entry name" value="DEXDc"/>
    <property type="match status" value="1"/>
</dbReference>
<gene>
    <name evidence="18" type="primary">recG</name>
    <name evidence="18" type="ORF">GWK41_01725</name>
</gene>
<keyword evidence="9 15" id="KW-0233">DNA recombination</keyword>
<keyword evidence="8" id="KW-0238">DNA-binding</keyword>